<gene>
    <name evidence="1" type="ORF">VNI00_005331</name>
</gene>
<keyword evidence="2" id="KW-1185">Reference proteome</keyword>
<dbReference type="EMBL" id="JAYKXP010000015">
    <property type="protein sequence ID" value="KAK7049901.1"/>
    <property type="molecule type" value="Genomic_DNA"/>
</dbReference>
<sequence>MLGHTYPYHDAAQRLEQLASDRLSSGYISNPLSQYADNPLDDSVVLTTANMGDGHTWHLTDTPPNGQPAEEIVFTLQGIIMQCDLPPVIRPFVSAKHVQQRLLLTGLNTSTFTNALHGLARVDSMLRQALREESPRAIASTTDGYTTLDLSNRYFTSKRFANEEHHVGFPNDVDPKGVLANLRGEAFVHTTDNVVEYYQRQTNELGQKFKKIQPSLIHKGDIVEVQFTASLVEHAAGKGRHTNVQHITKLVLRSITLLDGSFSEARFSFSFKRSRTNSPFQSIRLADSISSERRAIKRKVGYTEEETREAEDRIKRMAIDRET</sequence>
<organism evidence="1 2">
    <name type="scientific">Paramarasmius palmivorus</name>
    <dbReference type="NCBI Taxonomy" id="297713"/>
    <lineage>
        <taxon>Eukaryota</taxon>
        <taxon>Fungi</taxon>
        <taxon>Dikarya</taxon>
        <taxon>Basidiomycota</taxon>
        <taxon>Agaricomycotina</taxon>
        <taxon>Agaricomycetes</taxon>
        <taxon>Agaricomycetidae</taxon>
        <taxon>Agaricales</taxon>
        <taxon>Marasmiineae</taxon>
        <taxon>Marasmiaceae</taxon>
        <taxon>Paramarasmius</taxon>
    </lineage>
</organism>
<dbReference type="Proteomes" id="UP001383192">
    <property type="component" value="Unassembled WGS sequence"/>
</dbReference>
<evidence type="ECO:0000313" key="1">
    <source>
        <dbReference type="EMBL" id="KAK7049901.1"/>
    </source>
</evidence>
<name>A0AAW0DGF5_9AGAR</name>
<protein>
    <submittedName>
        <fullName evidence="1">Uncharacterized protein</fullName>
    </submittedName>
</protein>
<reference evidence="1 2" key="1">
    <citation type="submission" date="2024-01" db="EMBL/GenBank/DDBJ databases">
        <title>A draft genome for a cacao thread blight-causing isolate of Paramarasmius palmivorus.</title>
        <authorList>
            <person name="Baruah I.K."/>
            <person name="Bukari Y."/>
            <person name="Amoako-Attah I."/>
            <person name="Meinhardt L.W."/>
            <person name="Bailey B.A."/>
            <person name="Cohen S.P."/>
        </authorList>
    </citation>
    <scope>NUCLEOTIDE SEQUENCE [LARGE SCALE GENOMIC DNA]</scope>
    <source>
        <strain evidence="1 2">GH-12</strain>
    </source>
</reference>
<dbReference type="AlphaFoldDB" id="A0AAW0DGF5"/>
<proteinExistence type="predicted"/>
<accession>A0AAW0DGF5</accession>
<evidence type="ECO:0000313" key="2">
    <source>
        <dbReference type="Proteomes" id="UP001383192"/>
    </source>
</evidence>
<comment type="caution">
    <text evidence="1">The sequence shown here is derived from an EMBL/GenBank/DDBJ whole genome shotgun (WGS) entry which is preliminary data.</text>
</comment>